<sequence length="463" mass="50055">MLQTGDVFAGYVIGRVLGQGGMGTVYLARHPRLPRLTALKLLRRELYTELEIRRRFEREADLAAGLDHANIVTVFDRGVEDRQLWISMQYVPGADASCADVNVLAPERAVQIITDTADALDFAHAHQVLHRDVKPANILLAKAPIGRPERVLLTDFGIAGIRGSDTTLGSSGSITATLAFGAPEQLIGRPLDDRADQYSLACTLFWMLTGSPPYPGANPAAVVNSHLYAPVPVLSRTFPGLPRALDQVLGRALAKHPADRFPSCAEFAAAARHALTDAASRPHLIHPRRAHPVAPTRTMPPHPQPGPAPQGGEPTHPAADAQAPHRNDPGDPARSATPDTPRAAQPHPARPARPFPPQAFPPPRRPVRRGMIELPDLPRRPGSASRDQAPPPDPQPPPIAARYRMSLPPTGFRRAADGPAATAMVSMFSVVRPVPDRAYLCCTPVRRWVPARGGKWSRHAGQR</sequence>
<name>A0A6G9XY59_NOCBR</name>
<feature type="region of interest" description="Disordered" evidence="8">
    <location>
        <begin position="291"/>
        <end position="404"/>
    </location>
</feature>
<keyword evidence="6 7" id="KW-0067">ATP-binding</keyword>
<feature type="binding site" evidence="7">
    <location>
        <position position="40"/>
    </location>
    <ligand>
        <name>ATP</name>
        <dbReference type="ChEBI" id="CHEBI:30616"/>
    </ligand>
</feature>
<protein>
    <recommendedName>
        <fullName evidence="1">non-specific serine/threonine protein kinase</fullName>
        <ecNumber evidence="1">2.7.11.1</ecNumber>
    </recommendedName>
</protein>
<dbReference type="Gene3D" id="3.30.200.20">
    <property type="entry name" value="Phosphorylase Kinase, domain 1"/>
    <property type="match status" value="1"/>
</dbReference>
<dbReference type="GO" id="GO:0005524">
    <property type="term" value="F:ATP binding"/>
    <property type="evidence" value="ECO:0007669"/>
    <property type="project" value="UniProtKB-UniRule"/>
</dbReference>
<evidence type="ECO:0000313" key="10">
    <source>
        <dbReference type="EMBL" id="QIS05872.1"/>
    </source>
</evidence>
<evidence type="ECO:0000256" key="7">
    <source>
        <dbReference type="PROSITE-ProRule" id="PRU10141"/>
    </source>
</evidence>
<feature type="domain" description="Protein kinase" evidence="9">
    <location>
        <begin position="11"/>
        <end position="276"/>
    </location>
</feature>
<dbReference type="InterPro" id="IPR017441">
    <property type="entry name" value="Protein_kinase_ATP_BS"/>
</dbReference>
<dbReference type="InterPro" id="IPR008271">
    <property type="entry name" value="Ser/Thr_kinase_AS"/>
</dbReference>
<dbReference type="RefSeq" id="WP_167464929.1">
    <property type="nucleotide sequence ID" value="NZ_CP046171.1"/>
</dbReference>
<evidence type="ECO:0000256" key="2">
    <source>
        <dbReference type="ARBA" id="ARBA00022527"/>
    </source>
</evidence>
<evidence type="ECO:0000313" key="11">
    <source>
        <dbReference type="Proteomes" id="UP000501705"/>
    </source>
</evidence>
<dbReference type="PROSITE" id="PS50011">
    <property type="entry name" value="PROTEIN_KINASE_DOM"/>
    <property type="match status" value="1"/>
</dbReference>
<feature type="compositionally biased region" description="Pro residues" evidence="8">
    <location>
        <begin position="389"/>
        <end position="399"/>
    </location>
</feature>
<dbReference type="EMBL" id="CP046171">
    <property type="protein sequence ID" value="QIS05872.1"/>
    <property type="molecule type" value="Genomic_DNA"/>
</dbReference>
<evidence type="ECO:0000256" key="3">
    <source>
        <dbReference type="ARBA" id="ARBA00022679"/>
    </source>
</evidence>
<evidence type="ECO:0000256" key="4">
    <source>
        <dbReference type="ARBA" id="ARBA00022741"/>
    </source>
</evidence>
<evidence type="ECO:0000256" key="6">
    <source>
        <dbReference type="ARBA" id="ARBA00022840"/>
    </source>
</evidence>
<dbReference type="Proteomes" id="UP000501705">
    <property type="component" value="Chromosome"/>
</dbReference>
<dbReference type="CDD" id="cd14014">
    <property type="entry name" value="STKc_PknB_like"/>
    <property type="match status" value="1"/>
</dbReference>
<dbReference type="InterPro" id="IPR011009">
    <property type="entry name" value="Kinase-like_dom_sf"/>
</dbReference>
<reference evidence="10 11" key="1">
    <citation type="journal article" date="2019" name="ACS Chem. Biol.">
        <title>Identification and Mobilization of a Cryptic Antibiotic Biosynthesis Gene Locus from a Human-Pathogenic Nocardia Isolate.</title>
        <authorList>
            <person name="Herisse M."/>
            <person name="Ishida K."/>
            <person name="Porter J.L."/>
            <person name="Howden B."/>
            <person name="Hertweck C."/>
            <person name="Stinear T.P."/>
            <person name="Pidot S.J."/>
        </authorList>
    </citation>
    <scope>NUCLEOTIDE SEQUENCE [LARGE SCALE GENOMIC DNA]</scope>
    <source>
        <strain evidence="10 11">AUSMDU00024985</strain>
    </source>
</reference>
<dbReference type="EC" id="2.7.11.1" evidence="1"/>
<keyword evidence="3" id="KW-0808">Transferase</keyword>
<dbReference type="Pfam" id="PF00069">
    <property type="entry name" value="Pkinase"/>
    <property type="match status" value="1"/>
</dbReference>
<dbReference type="PROSITE" id="PS00108">
    <property type="entry name" value="PROTEIN_KINASE_ST"/>
    <property type="match status" value="1"/>
</dbReference>
<keyword evidence="2" id="KW-0723">Serine/threonine-protein kinase</keyword>
<dbReference type="GO" id="GO:0004674">
    <property type="term" value="F:protein serine/threonine kinase activity"/>
    <property type="evidence" value="ECO:0007669"/>
    <property type="project" value="UniProtKB-KW"/>
</dbReference>
<dbReference type="PROSITE" id="PS00107">
    <property type="entry name" value="PROTEIN_KINASE_ATP"/>
    <property type="match status" value="1"/>
</dbReference>
<dbReference type="Gene3D" id="1.10.510.10">
    <property type="entry name" value="Transferase(Phosphotransferase) domain 1"/>
    <property type="match status" value="1"/>
</dbReference>
<gene>
    <name evidence="10" type="ORF">F5X71_29385</name>
</gene>
<proteinExistence type="predicted"/>
<keyword evidence="5 10" id="KW-0418">Kinase</keyword>
<keyword evidence="4 7" id="KW-0547">Nucleotide-binding</keyword>
<feature type="compositionally biased region" description="Pro residues" evidence="8">
    <location>
        <begin position="348"/>
        <end position="364"/>
    </location>
</feature>
<organism evidence="10 11">
    <name type="scientific">Nocardia brasiliensis</name>
    <dbReference type="NCBI Taxonomy" id="37326"/>
    <lineage>
        <taxon>Bacteria</taxon>
        <taxon>Bacillati</taxon>
        <taxon>Actinomycetota</taxon>
        <taxon>Actinomycetes</taxon>
        <taxon>Mycobacteriales</taxon>
        <taxon>Nocardiaceae</taxon>
        <taxon>Nocardia</taxon>
    </lineage>
</organism>
<dbReference type="SMART" id="SM00220">
    <property type="entry name" value="S_TKc"/>
    <property type="match status" value="1"/>
</dbReference>
<dbReference type="PANTHER" id="PTHR43289:SF6">
    <property type="entry name" value="SERINE_THREONINE-PROTEIN KINASE NEKL-3"/>
    <property type="match status" value="1"/>
</dbReference>
<dbReference type="PANTHER" id="PTHR43289">
    <property type="entry name" value="MITOGEN-ACTIVATED PROTEIN KINASE KINASE KINASE 20-RELATED"/>
    <property type="match status" value="1"/>
</dbReference>
<evidence type="ECO:0000259" key="9">
    <source>
        <dbReference type="PROSITE" id="PS50011"/>
    </source>
</evidence>
<evidence type="ECO:0000256" key="8">
    <source>
        <dbReference type="SAM" id="MobiDB-lite"/>
    </source>
</evidence>
<feature type="compositionally biased region" description="Pro residues" evidence="8">
    <location>
        <begin position="298"/>
        <end position="308"/>
    </location>
</feature>
<evidence type="ECO:0000256" key="1">
    <source>
        <dbReference type="ARBA" id="ARBA00012513"/>
    </source>
</evidence>
<evidence type="ECO:0000256" key="5">
    <source>
        <dbReference type="ARBA" id="ARBA00022777"/>
    </source>
</evidence>
<accession>A0A6G9XY59</accession>
<dbReference type="InterPro" id="IPR000719">
    <property type="entry name" value="Prot_kinase_dom"/>
</dbReference>
<dbReference type="AlphaFoldDB" id="A0A6G9XY59"/>
<dbReference type="SUPFAM" id="SSF56112">
    <property type="entry name" value="Protein kinase-like (PK-like)"/>
    <property type="match status" value="1"/>
</dbReference>